<dbReference type="Pfam" id="PF12079">
    <property type="entry name" value="DUF3558"/>
    <property type="match status" value="1"/>
</dbReference>
<reference evidence="2 3" key="1">
    <citation type="submission" date="2019-10" db="EMBL/GenBank/DDBJ databases">
        <title>Draft Genome Assembly of Rhodococcus zopfii DSM44189.</title>
        <authorList>
            <person name="Sutton J.M."/>
            <person name="Akob D.M."/>
            <person name="Bushman T.J."/>
        </authorList>
    </citation>
    <scope>NUCLEOTIDE SEQUENCE [LARGE SCALE GENOMIC DNA]</scope>
    <source>
        <strain evidence="2 3">DSM 44189</strain>
    </source>
</reference>
<feature type="chain" id="PRO_5046354070" evidence="1">
    <location>
        <begin position="30"/>
        <end position="172"/>
    </location>
</feature>
<dbReference type="RefSeq" id="WP_072810416.1">
    <property type="nucleotide sequence ID" value="NZ_JAHWLX010000022.1"/>
</dbReference>
<dbReference type="Proteomes" id="UP001275440">
    <property type="component" value="Unassembled WGS sequence"/>
</dbReference>
<dbReference type="EMBL" id="WBMO01000001">
    <property type="protein sequence ID" value="MDV2476637.1"/>
    <property type="molecule type" value="Genomic_DNA"/>
</dbReference>
<sequence>MTPDKPGIAASLCGLALLAACTTSVPGTAVPPSPVDGLFVSCTIPDDALAAAGLDPASESVGFVGEQFTHAKLCSWDGPWYNIGIFAMTDTIEQIRAHPRYTGFRDVAINGRDAVLFRKAYDPRDELCFLGYSTRRGTILFHGIESALVEDGGDICVVVTEAARALDRHIPN</sequence>
<evidence type="ECO:0000313" key="2">
    <source>
        <dbReference type="EMBL" id="MDV2476637.1"/>
    </source>
</evidence>
<gene>
    <name evidence="2" type="ORF">F8M49_17290</name>
</gene>
<evidence type="ECO:0000313" key="3">
    <source>
        <dbReference type="Proteomes" id="UP001275440"/>
    </source>
</evidence>
<organism evidence="2 3">
    <name type="scientific">Rhodococcus zopfii</name>
    <dbReference type="NCBI Taxonomy" id="43772"/>
    <lineage>
        <taxon>Bacteria</taxon>
        <taxon>Bacillati</taxon>
        <taxon>Actinomycetota</taxon>
        <taxon>Actinomycetes</taxon>
        <taxon>Mycobacteriales</taxon>
        <taxon>Nocardiaceae</taxon>
        <taxon>Rhodococcus</taxon>
    </lineage>
</organism>
<keyword evidence="3" id="KW-1185">Reference proteome</keyword>
<name>A0ABU3WRK6_9NOCA</name>
<comment type="caution">
    <text evidence="2">The sequence shown here is derived from an EMBL/GenBank/DDBJ whole genome shotgun (WGS) entry which is preliminary data.</text>
</comment>
<protein>
    <submittedName>
        <fullName evidence="2">DUF3558 domain-containing protein</fullName>
    </submittedName>
</protein>
<proteinExistence type="predicted"/>
<feature type="signal peptide" evidence="1">
    <location>
        <begin position="1"/>
        <end position="29"/>
    </location>
</feature>
<keyword evidence="1" id="KW-0732">Signal</keyword>
<dbReference type="InterPro" id="IPR024520">
    <property type="entry name" value="DUF3558"/>
</dbReference>
<evidence type="ECO:0000256" key="1">
    <source>
        <dbReference type="SAM" id="SignalP"/>
    </source>
</evidence>
<dbReference type="PROSITE" id="PS51257">
    <property type="entry name" value="PROKAR_LIPOPROTEIN"/>
    <property type="match status" value="1"/>
</dbReference>
<accession>A0ABU3WRK6</accession>